<evidence type="ECO:0000256" key="4">
    <source>
        <dbReference type="ARBA" id="ARBA00022771"/>
    </source>
</evidence>
<evidence type="ECO:0000256" key="7">
    <source>
        <dbReference type="ARBA" id="ARBA00041190"/>
    </source>
</evidence>
<protein>
    <recommendedName>
        <fullName evidence="7">Zinc finger CCHC domain-containing protein 7</fullName>
    </recommendedName>
    <alternativeName>
        <fullName evidence="8">TRAMP-like complex RNA-binding factor ZCCHC7</fullName>
    </alternativeName>
</protein>
<keyword evidence="5" id="KW-0862">Zinc</keyword>
<sequence>MLLGNEKEDPDNSIQLNLEGVGTFIKEEGEKGVEWSIGDKDLEAQIGNYTPLRRVNRYYTSDKNIICRNCDNRGHLSKNCSVPRKERTCCLCSTRGHLQNTCPARLCSNCFMPGHLFKECIEKAYWKKKCHRCSVTGHYADACPEIWRQYHLTVEKGPIRKPSPGSGNKAEVYCYNCAMKGHFGHECAQKRMFQGSFPACPFIFFYDQDYDIWKRDQRIAIKVQELQEAGLLPLEEKNPSSENTDGHHSSKKQKTHHNIKRGLKESQSHKESKKKKWSQIHPEKKHKKARWCYDMDDDFPRGTSTHSLKHSSCSPLKSYDPFLSKHARRSRANYVVEEGMKKRRKKHKRRDHSPDAYESLFCIKQRHKKSKK</sequence>
<feature type="domain" description="CCHC-type" evidence="11">
    <location>
        <begin position="129"/>
        <end position="145"/>
    </location>
</feature>
<accession>A0AAV7W0K5</accession>
<evidence type="ECO:0000256" key="8">
    <source>
        <dbReference type="ARBA" id="ARBA00043023"/>
    </source>
</evidence>
<dbReference type="GO" id="GO:0071035">
    <property type="term" value="P:nuclear polyadenylation-dependent rRNA catabolic process"/>
    <property type="evidence" value="ECO:0007669"/>
    <property type="project" value="TreeGrafter"/>
</dbReference>
<feature type="region of interest" description="Disordered" evidence="10">
    <location>
        <begin position="232"/>
        <end position="283"/>
    </location>
</feature>
<gene>
    <name evidence="12" type="ORF">NDU88_001132</name>
</gene>
<dbReference type="InterPro" id="IPR036875">
    <property type="entry name" value="Znf_CCHC_sf"/>
</dbReference>
<dbReference type="SUPFAM" id="SSF57756">
    <property type="entry name" value="Retrovirus zinc finger-like domains"/>
    <property type="match status" value="3"/>
</dbReference>
<dbReference type="Proteomes" id="UP001066276">
    <property type="component" value="Chromosome 1_2"/>
</dbReference>
<dbReference type="GO" id="GO:0071038">
    <property type="term" value="P:TRAMP-dependent tRNA surveillance pathway"/>
    <property type="evidence" value="ECO:0007669"/>
    <property type="project" value="TreeGrafter"/>
</dbReference>
<evidence type="ECO:0000256" key="6">
    <source>
        <dbReference type="ARBA" id="ARBA00023242"/>
    </source>
</evidence>
<dbReference type="InterPro" id="IPR051644">
    <property type="entry name" value="TRAMP_AT-DNA-binding"/>
</dbReference>
<dbReference type="Gene3D" id="4.10.60.10">
    <property type="entry name" value="Zinc finger, CCHC-type"/>
    <property type="match status" value="2"/>
</dbReference>
<evidence type="ECO:0000256" key="9">
    <source>
        <dbReference type="PROSITE-ProRule" id="PRU00047"/>
    </source>
</evidence>
<feature type="domain" description="CCHC-type" evidence="11">
    <location>
        <begin position="67"/>
        <end position="80"/>
    </location>
</feature>
<dbReference type="AlphaFoldDB" id="A0AAV7W0K5"/>
<keyword evidence="3" id="KW-0677">Repeat</keyword>
<dbReference type="FunFam" id="4.10.60.10:FF:000020">
    <property type="entry name" value="Zinc finger CCHC domain-containing protein 7"/>
    <property type="match status" value="1"/>
</dbReference>
<dbReference type="EMBL" id="JANPWB010000002">
    <property type="protein sequence ID" value="KAJ1205704.1"/>
    <property type="molecule type" value="Genomic_DNA"/>
</dbReference>
<dbReference type="InterPro" id="IPR001878">
    <property type="entry name" value="Znf_CCHC"/>
</dbReference>
<organism evidence="12 13">
    <name type="scientific">Pleurodeles waltl</name>
    <name type="common">Iberian ribbed newt</name>
    <dbReference type="NCBI Taxonomy" id="8319"/>
    <lineage>
        <taxon>Eukaryota</taxon>
        <taxon>Metazoa</taxon>
        <taxon>Chordata</taxon>
        <taxon>Craniata</taxon>
        <taxon>Vertebrata</taxon>
        <taxon>Euteleostomi</taxon>
        <taxon>Amphibia</taxon>
        <taxon>Batrachia</taxon>
        <taxon>Caudata</taxon>
        <taxon>Salamandroidea</taxon>
        <taxon>Salamandridae</taxon>
        <taxon>Pleurodelinae</taxon>
        <taxon>Pleurodeles</taxon>
    </lineage>
</organism>
<evidence type="ECO:0000259" key="11">
    <source>
        <dbReference type="PROSITE" id="PS50158"/>
    </source>
</evidence>
<keyword evidence="4 9" id="KW-0863">Zinc-finger</keyword>
<keyword evidence="13" id="KW-1185">Reference proteome</keyword>
<proteinExistence type="predicted"/>
<dbReference type="GO" id="GO:0003723">
    <property type="term" value="F:RNA binding"/>
    <property type="evidence" value="ECO:0007669"/>
    <property type="project" value="TreeGrafter"/>
</dbReference>
<comment type="caution">
    <text evidence="12">The sequence shown here is derived from an EMBL/GenBank/DDBJ whole genome shotgun (WGS) entry which is preliminary data.</text>
</comment>
<dbReference type="GO" id="GO:0071037">
    <property type="term" value="P:nuclear polyadenylation-dependent snRNA catabolic process"/>
    <property type="evidence" value="ECO:0007669"/>
    <property type="project" value="TreeGrafter"/>
</dbReference>
<evidence type="ECO:0000256" key="10">
    <source>
        <dbReference type="SAM" id="MobiDB-lite"/>
    </source>
</evidence>
<feature type="domain" description="CCHC-type" evidence="11">
    <location>
        <begin position="174"/>
        <end position="189"/>
    </location>
</feature>
<dbReference type="PROSITE" id="PS50158">
    <property type="entry name" value="ZF_CCHC"/>
    <property type="match status" value="3"/>
</dbReference>
<evidence type="ECO:0000313" key="12">
    <source>
        <dbReference type="EMBL" id="KAJ1205704.1"/>
    </source>
</evidence>
<dbReference type="GO" id="GO:0008270">
    <property type="term" value="F:zinc ion binding"/>
    <property type="evidence" value="ECO:0007669"/>
    <property type="project" value="UniProtKB-KW"/>
</dbReference>
<feature type="compositionally biased region" description="Basic residues" evidence="10">
    <location>
        <begin position="341"/>
        <end position="351"/>
    </location>
</feature>
<feature type="compositionally biased region" description="Basic residues" evidence="10">
    <location>
        <begin position="271"/>
        <end position="283"/>
    </location>
</feature>
<dbReference type="PANTHER" id="PTHR46543">
    <property type="entry name" value="ZINC FINGER CCHC DOMAIN-CONTAINING PROTEIN 7"/>
    <property type="match status" value="1"/>
</dbReference>
<comment type="subcellular location">
    <subcellularLocation>
        <location evidence="1">Nucleus</location>
        <location evidence="1">Nucleolus</location>
    </subcellularLocation>
</comment>
<evidence type="ECO:0000256" key="1">
    <source>
        <dbReference type="ARBA" id="ARBA00004604"/>
    </source>
</evidence>
<dbReference type="SMART" id="SM00343">
    <property type="entry name" value="ZnF_C2HC"/>
    <property type="match status" value="5"/>
</dbReference>
<name>A0AAV7W0K5_PLEWA</name>
<dbReference type="Pfam" id="PF00098">
    <property type="entry name" value="zf-CCHC"/>
    <property type="match status" value="1"/>
</dbReference>
<evidence type="ECO:0000313" key="13">
    <source>
        <dbReference type="Proteomes" id="UP001066276"/>
    </source>
</evidence>
<dbReference type="GO" id="GO:0071039">
    <property type="term" value="P:nuclear polyadenylation-dependent CUT catabolic process"/>
    <property type="evidence" value="ECO:0007669"/>
    <property type="project" value="TreeGrafter"/>
</dbReference>
<evidence type="ECO:0000256" key="5">
    <source>
        <dbReference type="ARBA" id="ARBA00022833"/>
    </source>
</evidence>
<feature type="compositionally biased region" description="Basic residues" evidence="10">
    <location>
        <begin position="249"/>
        <end position="261"/>
    </location>
</feature>
<evidence type="ECO:0000256" key="3">
    <source>
        <dbReference type="ARBA" id="ARBA00022737"/>
    </source>
</evidence>
<dbReference type="GO" id="GO:0071031">
    <property type="term" value="P:nuclear mRNA surveillance of mRNA 3'-end processing"/>
    <property type="evidence" value="ECO:0007669"/>
    <property type="project" value="TreeGrafter"/>
</dbReference>
<dbReference type="PANTHER" id="PTHR46543:SF1">
    <property type="entry name" value="ZINC FINGER CCHC DOMAIN-CONTAINING PROTEIN 7"/>
    <property type="match status" value="1"/>
</dbReference>
<keyword evidence="6" id="KW-0539">Nucleus</keyword>
<feature type="compositionally biased region" description="Basic and acidic residues" evidence="10">
    <location>
        <begin position="234"/>
        <end position="248"/>
    </location>
</feature>
<evidence type="ECO:0000256" key="2">
    <source>
        <dbReference type="ARBA" id="ARBA00022723"/>
    </source>
</evidence>
<reference evidence="12" key="1">
    <citation type="journal article" date="2022" name="bioRxiv">
        <title>Sequencing and chromosome-scale assembly of the giantPleurodeles waltlgenome.</title>
        <authorList>
            <person name="Brown T."/>
            <person name="Elewa A."/>
            <person name="Iarovenko S."/>
            <person name="Subramanian E."/>
            <person name="Araus A.J."/>
            <person name="Petzold A."/>
            <person name="Susuki M."/>
            <person name="Suzuki K.-i.T."/>
            <person name="Hayashi T."/>
            <person name="Toyoda A."/>
            <person name="Oliveira C."/>
            <person name="Osipova E."/>
            <person name="Leigh N.D."/>
            <person name="Simon A."/>
            <person name="Yun M.H."/>
        </authorList>
    </citation>
    <scope>NUCLEOTIDE SEQUENCE</scope>
    <source>
        <strain evidence="12">20211129_DDA</strain>
        <tissue evidence="12">Liver</tissue>
    </source>
</reference>
<keyword evidence="2" id="KW-0479">Metal-binding</keyword>
<dbReference type="GO" id="GO:0031499">
    <property type="term" value="C:TRAMP complex"/>
    <property type="evidence" value="ECO:0007669"/>
    <property type="project" value="TreeGrafter"/>
</dbReference>
<feature type="region of interest" description="Disordered" evidence="10">
    <location>
        <begin position="339"/>
        <end position="359"/>
    </location>
</feature>
<dbReference type="GO" id="GO:0071036">
    <property type="term" value="P:nuclear polyadenylation-dependent snoRNA catabolic process"/>
    <property type="evidence" value="ECO:0007669"/>
    <property type="project" value="TreeGrafter"/>
</dbReference>
<dbReference type="GO" id="GO:0005730">
    <property type="term" value="C:nucleolus"/>
    <property type="evidence" value="ECO:0007669"/>
    <property type="project" value="UniProtKB-SubCell"/>
</dbReference>